<dbReference type="OrthoDB" id="585770at2759"/>
<dbReference type="InterPro" id="IPR009646">
    <property type="entry name" value="Root_cap"/>
</dbReference>
<dbReference type="Pfam" id="PF06830">
    <property type="entry name" value="Root_cap"/>
    <property type="match status" value="1"/>
</dbReference>
<dbReference type="PANTHER" id="PTHR31656">
    <property type="entry name" value="ROOT CAP DOMAIN-CONTAINING PROTEIN"/>
    <property type="match status" value="1"/>
</dbReference>
<protein>
    <submittedName>
        <fullName evidence="1">Uncharacterized protein</fullName>
    </submittedName>
</protein>
<dbReference type="AlphaFoldDB" id="A0A8K0MRM1"/>
<sequence>MVHKYRLPDDDAFAYLETQFKFSTLTNLVEGVLRKTYRPDYVTSVKTGVPMPMMGGEDKYQTPSLYSTLCKACRFRRSSGLFTNSNDVAQY</sequence>
<name>A0A8K0MRM1_9ROSA</name>
<evidence type="ECO:0000313" key="1">
    <source>
        <dbReference type="EMBL" id="KAF3455015.1"/>
    </source>
</evidence>
<dbReference type="Proteomes" id="UP000796880">
    <property type="component" value="Unassembled WGS sequence"/>
</dbReference>
<accession>A0A8K0MRM1</accession>
<keyword evidence="2" id="KW-1185">Reference proteome</keyword>
<reference evidence="1" key="1">
    <citation type="submission" date="2020-03" db="EMBL/GenBank/DDBJ databases">
        <title>A high-quality chromosome-level genome assembly of a woody plant with both climbing and erect habits, Rhamnella rubrinervis.</title>
        <authorList>
            <person name="Lu Z."/>
            <person name="Yang Y."/>
            <person name="Zhu X."/>
            <person name="Sun Y."/>
        </authorList>
    </citation>
    <scope>NUCLEOTIDE SEQUENCE</scope>
    <source>
        <strain evidence="1">BYM</strain>
        <tissue evidence="1">Leaf</tissue>
    </source>
</reference>
<organism evidence="1 2">
    <name type="scientific">Rhamnella rubrinervis</name>
    <dbReference type="NCBI Taxonomy" id="2594499"/>
    <lineage>
        <taxon>Eukaryota</taxon>
        <taxon>Viridiplantae</taxon>
        <taxon>Streptophyta</taxon>
        <taxon>Embryophyta</taxon>
        <taxon>Tracheophyta</taxon>
        <taxon>Spermatophyta</taxon>
        <taxon>Magnoliopsida</taxon>
        <taxon>eudicotyledons</taxon>
        <taxon>Gunneridae</taxon>
        <taxon>Pentapetalae</taxon>
        <taxon>rosids</taxon>
        <taxon>fabids</taxon>
        <taxon>Rosales</taxon>
        <taxon>Rhamnaceae</taxon>
        <taxon>rhamnoid group</taxon>
        <taxon>Rhamneae</taxon>
        <taxon>Rhamnella</taxon>
    </lineage>
</organism>
<comment type="caution">
    <text evidence="1">The sequence shown here is derived from an EMBL/GenBank/DDBJ whole genome shotgun (WGS) entry which is preliminary data.</text>
</comment>
<evidence type="ECO:0000313" key="2">
    <source>
        <dbReference type="Proteomes" id="UP000796880"/>
    </source>
</evidence>
<gene>
    <name evidence="1" type="ORF">FNV43_RR05463</name>
</gene>
<dbReference type="EMBL" id="VOIH02000002">
    <property type="protein sequence ID" value="KAF3455015.1"/>
    <property type="molecule type" value="Genomic_DNA"/>
</dbReference>
<proteinExistence type="predicted"/>